<evidence type="ECO:0000313" key="10">
    <source>
        <dbReference type="Proteomes" id="UP000182149"/>
    </source>
</evidence>
<dbReference type="InterPro" id="IPR049177">
    <property type="entry name" value="MgtC_SapB_SrpB_YhiD_N"/>
</dbReference>
<comment type="similarity">
    <text evidence="2">Belongs to the MgtC/SapB family.</text>
</comment>
<dbReference type="GO" id="GO:0005886">
    <property type="term" value="C:plasma membrane"/>
    <property type="evidence" value="ECO:0007669"/>
    <property type="project" value="UniProtKB-SubCell"/>
</dbReference>
<dbReference type="PANTHER" id="PTHR33778:SF1">
    <property type="entry name" value="MAGNESIUM TRANSPORTER YHID-RELATED"/>
    <property type="match status" value="1"/>
</dbReference>
<dbReference type="EMBL" id="JXKD01000004">
    <property type="protein sequence ID" value="OJG11269.1"/>
    <property type="molecule type" value="Genomic_DNA"/>
</dbReference>
<dbReference type="Proteomes" id="UP000182149">
    <property type="component" value="Unassembled WGS sequence"/>
</dbReference>
<dbReference type="STRING" id="328396.RU93_GL001756"/>
<feature type="transmembrane region" description="Helical" evidence="7">
    <location>
        <begin position="130"/>
        <end position="150"/>
    </location>
</feature>
<gene>
    <name evidence="9" type="ORF">RU93_GL001756</name>
</gene>
<proteinExistence type="inferred from homology"/>
<feature type="transmembrane region" description="Helical" evidence="7">
    <location>
        <begin position="12"/>
        <end position="30"/>
    </location>
</feature>
<dbReference type="InterPro" id="IPR003416">
    <property type="entry name" value="MgtC/SapB/SrpB/YhiD_fam"/>
</dbReference>
<evidence type="ECO:0000256" key="1">
    <source>
        <dbReference type="ARBA" id="ARBA00004651"/>
    </source>
</evidence>
<keyword evidence="4 7" id="KW-0812">Transmembrane</keyword>
<evidence type="ECO:0000256" key="6">
    <source>
        <dbReference type="ARBA" id="ARBA00023136"/>
    </source>
</evidence>
<dbReference type="RefSeq" id="WP_071874471.1">
    <property type="nucleotide sequence ID" value="NZ_JBHSHF010000020.1"/>
</dbReference>
<protein>
    <submittedName>
        <fullName evidence="9">MgtC family protein</fullName>
    </submittedName>
</protein>
<feature type="transmembrane region" description="Helical" evidence="7">
    <location>
        <begin position="42"/>
        <end position="62"/>
    </location>
</feature>
<keyword evidence="3" id="KW-1003">Cell membrane</keyword>
<comment type="subcellular location">
    <subcellularLocation>
        <location evidence="1">Cell membrane</location>
        <topology evidence="1">Multi-pass membrane protein</topology>
    </subcellularLocation>
</comment>
<evidence type="ECO:0000256" key="2">
    <source>
        <dbReference type="ARBA" id="ARBA00009298"/>
    </source>
</evidence>
<evidence type="ECO:0000256" key="5">
    <source>
        <dbReference type="ARBA" id="ARBA00022989"/>
    </source>
</evidence>
<comment type="caution">
    <text evidence="9">The sequence shown here is derived from an EMBL/GenBank/DDBJ whole genome shotgun (WGS) entry which is preliminary data.</text>
</comment>
<dbReference type="Pfam" id="PF02308">
    <property type="entry name" value="MgtC"/>
    <property type="match status" value="1"/>
</dbReference>
<keyword evidence="6 7" id="KW-0472">Membrane</keyword>
<evidence type="ECO:0000313" key="9">
    <source>
        <dbReference type="EMBL" id="OJG11269.1"/>
    </source>
</evidence>
<evidence type="ECO:0000256" key="4">
    <source>
        <dbReference type="ARBA" id="ARBA00022692"/>
    </source>
</evidence>
<evidence type="ECO:0000256" key="3">
    <source>
        <dbReference type="ARBA" id="ARBA00022475"/>
    </source>
</evidence>
<keyword evidence="5 7" id="KW-1133">Transmembrane helix</keyword>
<organism evidence="9 10">
    <name type="scientific">Enterococcus aquimarinus</name>
    <dbReference type="NCBI Taxonomy" id="328396"/>
    <lineage>
        <taxon>Bacteria</taxon>
        <taxon>Bacillati</taxon>
        <taxon>Bacillota</taxon>
        <taxon>Bacilli</taxon>
        <taxon>Lactobacillales</taxon>
        <taxon>Enterococcaceae</taxon>
        <taxon>Enterococcus</taxon>
    </lineage>
</organism>
<accession>A0A1L8QUT7</accession>
<dbReference type="PANTHER" id="PTHR33778">
    <property type="entry name" value="PROTEIN MGTC"/>
    <property type="match status" value="1"/>
</dbReference>
<feature type="transmembrane region" description="Helical" evidence="7">
    <location>
        <begin position="107"/>
        <end position="124"/>
    </location>
</feature>
<dbReference type="AlphaFoldDB" id="A0A1L8QUT7"/>
<evidence type="ECO:0000256" key="7">
    <source>
        <dbReference type="SAM" id="Phobius"/>
    </source>
</evidence>
<feature type="transmembrane region" description="Helical" evidence="7">
    <location>
        <begin position="82"/>
        <end position="100"/>
    </location>
</feature>
<reference evidence="9 10" key="1">
    <citation type="submission" date="2014-12" db="EMBL/GenBank/DDBJ databases">
        <title>Draft genome sequences of 29 type strains of Enterococci.</title>
        <authorList>
            <person name="Zhong Z."/>
            <person name="Sun Z."/>
            <person name="Liu W."/>
            <person name="Zhang W."/>
            <person name="Zhang H."/>
        </authorList>
    </citation>
    <scope>NUCLEOTIDE SEQUENCE [LARGE SCALE GENOMIC DNA]</scope>
    <source>
        <strain evidence="9 10">DSM 17690</strain>
    </source>
</reference>
<dbReference type="PRINTS" id="PR01837">
    <property type="entry name" value="MGTCSAPBPROT"/>
</dbReference>
<sequence>MELHLSLAEITLRLLMALIMGGVIGTEREYKNRPAGLRTHMLVCLGATIIALTQVEIATNSLQLAREFPELIPVLRADQTRLIAQIVSGVGFLGAGTIIVSNRSIKGLTTAASIWTVAGLGIAIGMGYYLIAVCSFVGIILSLTVINRFIRVNALKKMEIRYVHRAETKEFIMNYFEENQIKVEALDFDVEFFEDYRIYTNIYTVDLPKKMTYSQVMEDLSRYKNITKIRIVDI</sequence>
<feature type="domain" description="MgtC/SapB/SrpB/YhiD N-terminal" evidence="8">
    <location>
        <begin position="14"/>
        <end position="149"/>
    </location>
</feature>
<dbReference type="OrthoDB" id="9811198at2"/>
<name>A0A1L8QUT7_9ENTE</name>
<keyword evidence="10" id="KW-1185">Reference proteome</keyword>
<evidence type="ECO:0000259" key="8">
    <source>
        <dbReference type="Pfam" id="PF02308"/>
    </source>
</evidence>